<dbReference type="RefSeq" id="WP_089837147.1">
    <property type="nucleotide sequence ID" value="NZ_FOZL01000001.1"/>
</dbReference>
<keyword evidence="2" id="KW-1185">Reference proteome</keyword>
<reference evidence="1 2" key="1">
    <citation type="submission" date="2016-10" db="EMBL/GenBank/DDBJ databases">
        <authorList>
            <person name="de Groot N.N."/>
        </authorList>
    </citation>
    <scope>NUCLEOTIDE SEQUENCE [LARGE SCALE GENOMIC DNA]</scope>
    <source>
        <strain evidence="1 2">DSM 21001</strain>
    </source>
</reference>
<dbReference type="EMBL" id="FOZL01000001">
    <property type="protein sequence ID" value="SFS04867.1"/>
    <property type="molecule type" value="Genomic_DNA"/>
</dbReference>
<evidence type="ECO:0000313" key="1">
    <source>
        <dbReference type="EMBL" id="SFS04867.1"/>
    </source>
</evidence>
<evidence type="ECO:0000313" key="2">
    <source>
        <dbReference type="Proteomes" id="UP000199024"/>
    </source>
</evidence>
<organism evidence="1 2">
    <name type="scientific">Granulicella pectinivorans</name>
    <dbReference type="NCBI Taxonomy" id="474950"/>
    <lineage>
        <taxon>Bacteria</taxon>
        <taxon>Pseudomonadati</taxon>
        <taxon>Acidobacteriota</taxon>
        <taxon>Terriglobia</taxon>
        <taxon>Terriglobales</taxon>
        <taxon>Acidobacteriaceae</taxon>
        <taxon>Granulicella</taxon>
    </lineage>
</organism>
<dbReference type="Proteomes" id="UP000199024">
    <property type="component" value="Unassembled WGS sequence"/>
</dbReference>
<dbReference type="OrthoDB" id="9888944at2"/>
<sequence length="143" mass="15494">MIQTVEQTTLLCLFRDDASASGTVHDLLELGVDESSIAVVGDARTALTGKISTETLAGIRVPDADLPHIMDGIVNGGTVVAVETTEPMTEQVDEIFRRHHPAISIEETTEVPEPAPSGFHPEPHVEILEEKNRLDMIESEENA</sequence>
<proteinExistence type="predicted"/>
<accession>A0A1I6LMW6</accession>
<dbReference type="AlphaFoldDB" id="A0A1I6LMW6"/>
<name>A0A1I6LMW6_9BACT</name>
<protein>
    <submittedName>
        <fullName evidence="1">Uncharacterized protein</fullName>
    </submittedName>
</protein>
<gene>
    <name evidence="1" type="ORF">SAMN05421771_0991</name>
</gene>
<dbReference type="STRING" id="474950.SAMN05421771_0991"/>